<dbReference type="CDD" id="cd06463">
    <property type="entry name" value="p23_like"/>
    <property type="match status" value="1"/>
</dbReference>
<evidence type="ECO:0000256" key="1">
    <source>
        <dbReference type="ARBA" id="ARBA00008511"/>
    </source>
</evidence>
<evidence type="ECO:0000256" key="2">
    <source>
        <dbReference type="SAM" id="MobiDB-lite"/>
    </source>
</evidence>
<dbReference type="PANTHER" id="PTHR21083">
    <property type="entry name" value="TWISTER"/>
    <property type="match status" value="1"/>
</dbReference>
<proteinExistence type="inferred from homology"/>
<dbReference type="Pfam" id="PF18201">
    <property type="entry name" value="PIH1_CS"/>
    <property type="match status" value="1"/>
</dbReference>
<accession>A0A8K0K306</accession>
<dbReference type="GO" id="GO:0045505">
    <property type="term" value="F:dynein intermediate chain binding"/>
    <property type="evidence" value="ECO:0007669"/>
    <property type="project" value="TreeGrafter"/>
</dbReference>
<dbReference type="OrthoDB" id="25887at2759"/>
<sequence>MNFENIKLLEKLLKTGSDHSDSDDDLPSTGQSRIGPGHIGPRKKPTADEQVPSKDPNEIWDKEQIDETGYLDEVSDPRKVPEYDIKFRQAVTSEDLYLQIGGKTPASFSCEDLVLTVCLKGETRNKIDLNVQTNRIDLRSPLYRLGLPLPHHVDPNSSKATWDQNEETLTIILRIVREFDFLNF</sequence>
<dbReference type="InterPro" id="IPR026697">
    <property type="entry name" value="DNAAF6"/>
</dbReference>
<dbReference type="InterPro" id="IPR008978">
    <property type="entry name" value="HSP20-like_chaperone"/>
</dbReference>
<dbReference type="Proteomes" id="UP000792457">
    <property type="component" value="Unassembled WGS sequence"/>
</dbReference>
<feature type="region of interest" description="Disordered" evidence="2">
    <location>
        <begin position="14"/>
        <end position="74"/>
    </location>
</feature>
<dbReference type="SUPFAM" id="SSF49764">
    <property type="entry name" value="HSP20-like chaperones"/>
    <property type="match status" value="1"/>
</dbReference>
<dbReference type="GO" id="GO:0051087">
    <property type="term" value="F:protein-folding chaperone binding"/>
    <property type="evidence" value="ECO:0007669"/>
    <property type="project" value="InterPro"/>
</dbReference>
<protein>
    <recommendedName>
        <fullName evidence="3">PIH1D1/2/3 CS-like domain-containing protein</fullName>
    </recommendedName>
</protein>
<keyword evidence="5" id="KW-1185">Reference proteome</keyword>
<organism evidence="4 5">
    <name type="scientific">Ladona fulva</name>
    <name type="common">Scarce chaser dragonfly</name>
    <name type="synonym">Libellula fulva</name>
    <dbReference type="NCBI Taxonomy" id="123851"/>
    <lineage>
        <taxon>Eukaryota</taxon>
        <taxon>Metazoa</taxon>
        <taxon>Ecdysozoa</taxon>
        <taxon>Arthropoda</taxon>
        <taxon>Hexapoda</taxon>
        <taxon>Insecta</taxon>
        <taxon>Pterygota</taxon>
        <taxon>Palaeoptera</taxon>
        <taxon>Odonata</taxon>
        <taxon>Epiprocta</taxon>
        <taxon>Anisoptera</taxon>
        <taxon>Libelluloidea</taxon>
        <taxon>Libellulidae</taxon>
        <taxon>Ladona</taxon>
    </lineage>
</organism>
<evidence type="ECO:0000313" key="4">
    <source>
        <dbReference type="EMBL" id="KAG8227048.1"/>
    </source>
</evidence>
<dbReference type="EMBL" id="KZ308309">
    <property type="protein sequence ID" value="KAG8227048.1"/>
    <property type="molecule type" value="Genomic_DNA"/>
</dbReference>
<reference evidence="4" key="2">
    <citation type="submission" date="2017-10" db="EMBL/GenBank/DDBJ databases">
        <title>Ladona fulva Genome sequencing and assembly.</title>
        <authorList>
            <person name="Murali S."/>
            <person name="Richards S."/>
            <person name="Bandaranaike D."/>
            <person name="Bellair M."/>
            <person name="Blankenburg K."/>
            <person name="Chao H."/>
            <person name="Dinh H."/>
            <person name="Doddapaneni H."/>
            <person name="Dugan-Rocha S."/>
            <person name="Elkadiri S."/>
            <person name="Gnanaolivu R."/>
            <person name="Hernandez B."/>
            <person name="Skinner E."/>
            <person name="Javaid M."/>
            <person name="Lee S."/>
            <person name="Li M."/>
            <person name="Ming W."/>
            <person name="Munidasa M."/>
            <person name="Muniz J."/>
            <person name="Nguyen L."/>
            <person name="Hughes D."/>
            <person name="Osuji N."/>
            <person name="Pu L.-L."/>
            <person name="Puazo M."/>
            <person name="Qu C."/>
            <person name="Quiroz J."/>
            <person name="Raj R."/>
            <person name="Weissenberger G."/>
            <person name="Xin Y."/>
            <person name="Zou X."/>
            <person name="Han Y."/>
            <person name="Worley K."/>
            <person name="Muzny D."/>
            <person name="Gibbs R."/>
        </authorList>
    </citation>
    <scope>NUCLEOTIDE SEQUENCE</scope>
    <source>
        <strain evidence="4">Sampled in the wild</strain>
    </source>
</reference>
<feature type="compositionally biased region" description="Basic and acidic residues" evidence="2">
    <location>
        <begin position="45"/>
        <end position="65"/>
    </location>
</feature>
<gene>
    <name evidence="4" type="ORF">J437_LFUL014890</name>
</gene>
<name>A0A8K0K306_LADFU</name>
<dbReference type="InterPro" id="IPR041442">
    <property type="entry name" value="PIH1D1/2/3_CS-like"/>
</dbReference>
<reference evidence="4" key="1">
    <citation type="submission" date="2013-04" db="EMBL/GenBank/DDBJ databases">
        <authorList>
            <person name="Qu J."/>
            <person name="Murali S.C."/>
            <person name="Bandaranaike D."/>
            <person name="Bellair M."/>
            <person name="Blankenburg K."/>
            <person name="Chao H."/>
            <person name="Dinh H."/>
            <person name="Doddapaneni H."/>
            <person name="Downs B."/>
            <person name="Dugan-Rocha S."/>
            <person name="Elkadiri S."/>
            <person name="Gnanaolivu R.D."/>
            <person name="Hernandez B."/>
            <person name="Javaid M."/>
            <person name="Jayaseelan J.C."/>
            <person name="Lee S."/>
            <person name="Li M."/>
            <person name="Ming W."/>
            <person name="Munidasa M."/>
            <person name="Muniz J."/>
            <person name="Nguyen L."/>
            <person name="Ongeri F."/>
            <person name="Osuji N."/>
            <person name="Pu L.-L."/>
            <person name="Puazo M."/>
            <person name="Qu C."/>
            <person name="Quiroz J."/>
            <person name="Raj R."/>
            <person name="Weissenberger G."/>
            <person name="Xin Y."/>
            <person name="Zou X."/>
            <person name="Han Y."/>
            <person name="Richards S."/>
            <person name="Worley K."/>
            <person name="Muzny D."/>
            <person name="Gibbs R."/>
        </authorList>
    </citation>
    <scope>NUCLEOTIDE SEQUENCE</scope>
    <source>
        <strain evidence="4">Sampled in the wild</strain>
    </source>
</reference>
<dbReference type="GO" id="GO:0005737">
    <property type="term" value="C:cytoplasm"/>
    <property type="evidence" value="ECO:0007669"/>
    <property type="project" value="TreeGrafter"/>
</dbReference>
<comment type="similarity">
    <text evidence="1">Belongs to the PIH1 family.</text>
</comment>
<dbReference type="GO" id="GO:0070286">
    <property type="term" value="P:axonemal dynein complex assembly"/>
    <property type="evidence" value="ECO:0007669"/>
    <property type="project" value="InterPro"/>
</dbReference>
<dbReference type="PANTHER" id="PTHR21083:SF0">
    <property type="entry name" value="DYNEIN AXONEMAL ASSEMBLY FACTOR 6"/>
    <property type="match status" value="1"/>
</dbReference>
<evidence type="ECO:0000259" key="3">
    <source>
        <dbReference type="Pfam" id="PF18201"/>
    </source>
</evidence>
<evidence type="ECO:0000313" key="5">
    <source>
        <dbReference type="Proteomes" id="UP000792457"/>
    </source>
</evidence>
<comment type="caution">
    <text evidence="4">The sequence shown here is derived from an EMBL/GenBank/DDBJ whole genome shotgun (WGS) entry which is preliminary data.</text>
</comment>
<dbReference type="AlphaFoldDB" id="A0A8K0K306"/>
<feature type="domain" description="PIH1D1/2/3 CS-like" evidence="3">
    <location>
        <begin position="80"/>
        <end position="175"/>
    </location>
</feature>